<comment type="caution">
    <text evidence="1">The sequence shown here is derived from an EMBL/GenBank/DDBJ whole genome shotgun (WGS) entry which is preliminary data.</text>
</comment>
<keyword evidence="2" id="KW-1185">Reference proteome</keyword>
<protein>
    <submittedName>
        <fullName evidence="1">Uncharacterized protein</fullName>
    </submittedName>
</protein>
<name>A0A5B7KDR6_PORTR</name>
<dbReference type="EMBL" id="VSRR010143914">
    <property type="protein sequence ID" value="MPD05006.1"/>
    <property type="molecule type" value="Genomic_DNA"/>
</dbReference>
<evidence type="ECO:0000313" key="2">
    <source>
        <dbReference type="Proteomes" id="UP000324222"/>
    </source>
</evidence>
<sequence length="111" mass="11799">MIPGSLRVVTPVSVCGIAGGGKTTSGRRTEQSEEAGHASVVDFAREGEREGGVSGCTWQLRRCEFLVLSRSLVSCVREASAAKNLPPSPPSSVIPVLLSPCRPVIRRLVKR</sequence>
<organism evidence="1 2">
    <name type="scientific">Portunus trituberculatus</name>
    <name type="common">Swimming crab</name>
    <name type="synonym">Neptunus trituberculatus</name>
    <dbReference type="NCBI Taxonomy" id="210409"/>
    <lineage>
        <taxon>Eukaryota</taxon>
        <taxon>Metazoa</taxon>
        <taxon>Ecdysozoa</taxon>
        <taxon>Arthropoda</taxon>
        <taxon>Crustacea</taxon>
        <taxon>Multicrustacea</taxon>
        <taxon>Malacostraca</taxon>
        <taxon>Eumalacostraca</taxon>
        <taxon>Eucarida</taxon>
        <taxon>Decapoda</taxon>
        <taxon>Pleocyemata</taxon>
        <taxon>Brachyura</taxon>
        <taxon>Eubrachyura</taxon>
        <taxon>Portunoidea</taxon>
        <taxon>Portunidae</taxon>
        <taxon>Portuninae</taxon>
        <taxon>Portunus</taxon>
    </lineage>
</organism>
<gene>
    <name evidence="1" type="ORF">E2C01_100724</name>
</gene>
<reference evidence="1 2" key="1">
    <citation type="submission" date="2019-05" db="EMBL/GenBank/DDBJ databases">
        <title>Another draft genome of Portunus trituberculatus and its Hox gene families provides insights of decapod evolution.</title>
        <authorList>
            <person name="Jeong J.-H."/>
            <person name="Song I."/>
            <person name="Kim S."/>
            <person name="Choi T."/>
            <person name="Kim D."/>
            <person name="Ryu S."/>
            <person name="Kim W."/>
        </authorList>
    </citation>
    <scope>NUCLEOTIDE SEQUENCE [LARGE SCALE GENOMIC DNA]</scope>
    <source>
        <tissue evidence="1">Muscle</tissue>
    </source>
</reference>
<dbReference type="Proteomes" id="UP000324222">
    <property type="component" value="Unassembled WGS sequence"/>
</dbReference>
<dbReference type="AlphaFoldDB" id="A0A5B7KDR6"/>
<evidence type="ECO:0000313" key="1">
    <source>
        <dbReference type="EMBL" id="MPD05006.1"/>
    </source>
</evidence>
<accession>A0A5B7KDR6</accession>
<proteinExistence type="predicted"/>